<sequence length="83" mass="9550">MYRRLAFNGAVVGAVGLDFDLEKEPFACLRMAALICHHVDANAHDDTDVEVEVNREETDTQEWHQRKWWHTNGRLTAKDVGQN</sequence>
<accession>A0A3S5CBQ6</accession>
<dbReference type="EMBL" id="CAAALY010002979">
    <property type="protein sequence ID" value="VEL08028.1"/>
    <property type="molecule type" value="Genomic_DNA"/>
</dbReference>
<dbReference type="Proteomes" id="UP000784294">
    <property type="component" value="Unassembled WGS sequence"/>
</dbReference>
<reference evidence="1" key="1">
    <citation type="submission" date="2018-11" db="EMBL/GenBank/DDBJ databases">
        <authorList>
            <consortium name="Pathogen Informatics"/>
        </authorList>
    </citation>
    <scope>NUCLEOTIDE SEQUENCE</scope>
</reference>
<evidence type="ECO:0000313" key="2">
    <source>
        <dbReference type="Proteomes" id="UP000784294"/>
    </source>
</evidence>
<name>A0A3S5CBQ6_9PLAT</name>
<proteinExistence type="predicted"/>
<gene>
    <name evidence="1" type="ORF">PXEA_LOCUS1468</name>
</gene>
<organism evidence="1 2">
    <name type="scientific">Protopolystoma xenopodis</name>
    <dbReference type="NCBI Taxonomy" id="117903"/>
    <lineage>
        <taxon>Eukaryota</taxon>
        <taxon>Metazoa</taxon>
        <taxon>Spiralia</taxon>
        <taxon>Lophotrochozoa</taxon>
        <taxon>Platyhelminthes</taxon>
        <taxon>Monogenea</taxon>
        <taxon>Polyopisthocotylea</taxon>
        <taxon>Polystomatidea</taxon>
        <taxon>Polystomatidae</taxon>
        <taxon>Protopolystoma</taxon>
    </lineage>
</organism>
<evidence type="ECO:0000313" key="1">
    <source>
        <dbReference type="EMBL" id="VEL08028.1"/>
    </source>
</evidence>
<dbReference type="AlphaFoldDB" id="A0A3S5CBQ6"/>
<comment type="caution">
    <text evidence="1">The sequence shown here is derived from an EMBL/GenBank/DDBJ whole genome shotgun (WGS) entry which is preliminary data.</text>
</comment>
<protein>
    <submittedName>
        <fullName evidence="1">Uncharacterized protein</fullName>
    </submittedName>
</protein>
<keyword evidence="2" id="KW-1185">Reference proteome</keyword>